<dbReference type="EMBL" id="LT598468">
    <property type="protein sequence ID" value="SCV03193.1"/>
    <property type="molecule type" value="Genomic_DNA"/>
</dbReference>
<dbReference type="AlphaFoldDB" id="A0A1G4KFE1"/>
<evidence type="ECO:0000313" key="2">
    <source>
        <dbReference type="EMBL" id="SCV03193.1"/>
    </source>
</evidence>
<name>A0A1G4KFE1_9SACH</name>
<evidence type="ECO:0000256" key="1">
    <source>
        <dbReference type="SAM" id="MobiDB-lite"/>
    </source>
</evidence>
<feature type="compositionally biased region" description="Basic and acidic residues" evidence="1">
    <location>
        <begin position="144"/>
        <end position="166"/>
    </location>
</feature>
<feature type="region of interest" description="Disordered" evidence="1">
    <location>
        <begin position="114"/>
        <end position="212"/>
    </location>
</feature>
<feature type="compositionally biased region" description="Polar residues" evidence="1">
    <location>
        <begin position="122"/>
        <end position="139"/>
    </location>
</feature>
<feature type="compositionally biased region" description="Polar residues" evidence="1">
    <location>
        <begin position="199"/>
        <end position="212"/>
    </location>
</feature>
<reference evidence="3" key="1">
    <citation type="submission" date="2016-03" db="EMBL/GenBank/DDBJ databases">
        <authorList>
            <person name="Devillers H."/>
        </authorList>
    </citation>
    <scope>NUCLEOTIDE SEQUENCE [LARGE SCALE GENOMIC DNA]</scope>
</reference>
<organism evidence="2 3">
    <name type="scientific">Lachancea mirantina</name>
    <dbReference type="NCBI Taxonomy" id="1230905"/>
    <lineage>
        <taxon>Eukaryota</taxon>
        <taxon>Fungi</taxon>
        <taxon>Dikarya</taxon>
        <taxon>Ascomycota</taxon>
        <taxon>Saccharomycotina</taxon>
        <taxon>Saccharomycetes</taxon>
        <taxon>Saccharomycetales</taxon>
        <taxon>Saccharomycetaceae</taxon>
        <taxon>Lachancea</taxon>
    </lineage>
</organism>
<accession>A0A1G4KFE1</accession>
<keyword evidence="3" id="KW-1185">Reference proteome</keyword>
<gene>
    <name evidence="2" type="ORF">LAMI_0H06216G</name>
</gene>
<sequence>MSIPGHPKTQILITDVSKAQFTKEWPKALEEQLFKTQFPELKKHCTYYTPLAFLNRIVIIFDDEQATLKVYEYLDKNFATDGIKLYLTESLLGKPRARSHEDLSHALHEPANVEPAADFSSPCGSPSLSPESVDVSSPTALKFPGDEKMRLYKEPPPKSDAHHHDSTSNSFAGETQLLHKPQLSLDVSSVKDSRAGPSTPVSPSITLNEFDL</sequence>
<proteinExistence type="predicted"/>
<dbReference type="OrthoDB" id="4069757at2759"/>
<evidence type="ECO:0000313" key="3">
    <source>
        <dbReference type="Proteomes" id="UP000191024"/>
    </source>
</evidence>
<dbReference type="Proteomes" id="UP000191024">
    <property type="component" value="Chromosome H"/>
</dbReference>
<protein>
    <submittedName>
        <fullName evidence="2">LAMI_0H06216g1_1</fullName>
    </submittedName>
</protein>